<dbReference type="Pfam" id="PF00485">
    <property type="entry name" value="PRK"/>
    <property type="match status" value="1"/>
</dbReference>
<gene>
    <name evidence="2" type="ORF">BS50DRAFT_485789</name>
</gene>
<dbReference type="AlphaFoldDB" id="A0A2T2NZI2"/>
<dbReference type="GO" id="GO:0016301">
    <property type="term" value="F:kinase activity"/>
    <property type="evidence" value="ECO:0007669"/>
    <property type="project" value="InterPro"/>
</dbReference>
<dbReference type="Gene3D" id="3.40.50.300">
    <property type="entry name" value="P-loop containing nucleotide triphosphate hydrolases"/>
    <property type="match status" value="2"/>
</dbReference>
<proteinExistence type="predicted"/>
<keyword evidence="2" id="KW-0378">Hydrolase</keyword>
<dbReference type="SUPFAM" id="SSF52540">
    <property type="entry name" value="P-loop containing nucleoside triphosphate hydrolases"/>
    <property type="match status" value="1"/>
</dbReference>
<feature type="domain" description="Phosphoribulokinase/uridine kinase" evidence="1">
    <location>
        <begin position="25"/>
        <end position="189"/>
    </location>
</feature>
<name>A0A2T2NZI2_CORCC</name>
<accession>A0A2T2NZI2</accession>
<dbReference type="GO" id="GO:0005524">
    <property type="term" value="F:ATP binding"/>
    <property type="evidence" value="ECO:0007669"/>
    <property type="project" value="InterPro"/>
</dbReference>
<dbReference type="OrthoDB" id="6362633at2759"/>
<dbReference type="Proteomes" id="UP000240883">
    <property type="component" value="Unassembled WGS sequence"/>
</dbReference>
<protein>
    <submittedName>
        <fullName evidence="2">P-loop containing nucleoside triphosphate hydrolase protein</fullName>
    </submittedName>
</protein>
<evidence type="ECO:0000313" key="2">
    <source>
        <dbReference type="EMBL" id="PSN70812.1"/>
    </source>
</evidence>
<keyword evidence="3" id="KW-1185">Reference proteome</keyword>
<dbReference type="EMBL" id="KZ678131">
    <property type="protein sequence ID" value="PSN70812.1"/>
    <property type="molecule type" value="Genomic_DNA"/>
</dbReference>
<evidence type="ECO:0000313" key="3">
    <source>
        <dbReference type="Proteomes" id="UP000240883"/>
    </source>
</evidence>
<sequence length="234" mass="26648">MEEVASQLATRVAKNYSAAPKHRFIIAMAGGPGSGKSTLAQSVQKDLESSHRLSCQTVELDGFMFSKAQLDKFPDPKRAHERRGSVWTFDAHGVVNFIRKVRHQDPDAGTEGGAVQAPLYDEEKLDPVPEGEVVRPETQVVIFEGIYFLSDTEPWNEVQGLVDDRWFVHVRPEVSRERVARRRYEKGISGDLEESYRFYDQSDGKNNEFIIQNRGEVDLIIENNEDWSVHEPEE</sequence>
<dbReference type="GO" id="GO:0016787">
    <property type="term" value="F:hydrolase activity"/>
    <property type="evidence" value="ECO:0007669"/>
    <property type="project" value="UniProtKB-KW"/>
</dbReference>
<dbReference type="PANTHER" id="PTHR10285">
    <property type="entry name" value="URIDINE KINASE"/>
    <property type="match status" value="1"/>
</dbReference>
<reference evidence="2 3" key="1">
    <citation type="journal article" date="2018" name="Front. Microbiol.">
        <title>Genome-Wide Analysis of Corynespora cassiicola Leaf Fall Disease Putative Effectors.</title>
        <authorList>
            <person name="Lopez D."/>
            <person name="Ribeiro S."/>
            <person name="Label P."/>
            <person name="Fumanal B."/>
            <person name="Venisse J.S."/>
            <person name="Kohler A."/>
            <person name="de Oliveira R.R."/>
            <person name="Labutti K."/>
            <person name="Lipzen A."/>
            <person name="Lail K."/>
            <person name="Bauer D."/>
            <person name="Ohm R.A."/>
            <person name="Barry K.W."/>
            <person name="Spatafora J."/>
            <person name="Grigoriev I.V."/>
            <person name="Martin F.M."/>
            <person name="Pujade-Renaud V."/>
        </authorList>
    </citation>
    <scope>NUCLEOTIDE SEQUENCE [LARGE SCALE GENOMIC DNA]</scope>
    <source>
        <strain evidence="2 3">Philippines</strain>
    </source>
</reference>
<dbReference type="InterPro" id="IPR006083">
    <property type="entry name" value="PRK/URK"/>
</dbReference>
<dbReference type="InterPro" id="IPR027417">
    <property type="entry name" value="P-loop_NTPase"/>
</dbReference>
<evidence type="ECO:0000259" key="1">
    <source>
        <dbReference type="Pfam" id="PF00485"/>
    </source>
</evidence>
<organism evidence="2 3">
    <name type="scientific">Corynespora cassiicola Philippines</name>
    <dbReference type="NCBI Taxonomy" id="1448308"/>
    <lineage>
        <taxon>Eukaryota</taxon>
        <taxon>Fungi</taxon>
        <taxon>Dikarya</taxon>
        <taxon>Ascomycota</taxon>
        <taxon>Pezizomycotina</taxon>
        <taxon>Dothideomycetes</taxon>
        <taxon>Pleosporomycetidae</taxon>
        <taxon>Pleosporales</taxon>
        <taxon>Corynesporascaceae</taxon>
        <taxon>Corynespora</taxon>
    </lineage>
</organism>
<dbReference type="STRING" id="1448308.A0A2T2NZI2"/>